<name>A0ABU7T4U2_9HYPH</name>
<evidence type="ECO:0000313" key="3">
    <source>
        <dbReference type="EMBL" id="MEE7455560.1"/>
    </source>
</evidence>
<evidence type="ECO:0000313" key="4">
    <source>
        <dbReference type="Proteomes" id="UP001349262"/>
    </source>
</evidence>
<feature type="transmembrane region" description="Helical" evidence="2">
    <location>
        <begin position="55"/>
        <end position="78"/>
    </location>
</feature>
<reference evidence="3 4" key="1">
    <citation type="journal article" date="2012" name="Genet. Mol. Biol.">
        <title>Analysis of 16S rRNA and mxaF genes revealing insights into Methylobacterium niche-specific plant association.</title>
        <authorList>
            <person name="Dourado M.N."/>
            <person name="Andreote F.D."/>
            <person name="Dini-Andreote F."/>
            <person name="Conti R."/>
            <person name="Araujo J.M."/>
            <person name="Araujo W.L."/>
        </authorList>
    </citation>
    <scope>NUCLEOTIDE SEQUENCE [LARGE SCALE GENOMIC DNA]</scope>
    <source>
        <strain evidence="3 4">SR1.6/4</strain>
    </source>
</reference>
<protein>
    <submittedName>
        <fullName evidence="3">Uncharacterized protein</fullName>
    </submittedName>
</protein>
<evidence type="ECO:0000256" key="1">
    <source>
        <dbReference type="SAM" id="MobiDB-lite"/>
    </source>
</evidence>
<sequence length="82" mass="9196">MADDVSPQRPLPECLTRFLAETGPRQPVRRPPERDAERPAIAKPSGPQPSSSKRALQIVLLWALGYNLFGFAIIVLLWRSMN</sequence>
<proteinExistence type="predicted"/>
<keyword evidence="2" id="KW-1133">Transmembrane helix</keyword>
<comment type="caution">
    <text evidence="3">The sequence shown here is derived from an EMBL/GenBank/DDBJ whole genome shotgun (WGS) entry which is preliminary data.</text>
</comment>
<gene>
    <name evidence="3" type="ORF">MRSR164_01630</name>
</gene>
<organism evidence="3 4">
    <name type="scientific">Methylobacterium radiotolerans</name>
    <dbReference type="NCBI Taxonomy" id="31998"/>
    <lineage>
        <taxon>Bacteria</taxon>
        <taxon>Pseudomonadati</taxon>
        <taxon>Pseudomonadota</taxon>
        <taxon>Alphaproteobacteria</taxon>
        <taxon>Hyphomicrobiales</taxon>
        <taxon>Methylobacteriaceae</taxon>
        <taxon>Methylobacterium</taxon>
    </lineage>
</organism>
<dbReference type="Proteomes" id="UP001349262">
    <property type="component" value="Unassembled WGS sequence"/>
</dbReference>
<accession>A0ABU7T4U2</accession>
<keyword evidence="2" id="KW-0472">Membrane</keyword>
<evidence type="ECO:0000256" key="2">
    <source>
        <dbReference type="SAM" id="Phobius"/>
    </source>
</evidence>
<feature type="region of interest" description="Disordered" evidence="1">
    <location>
        <begin position="21"/>
        <end position="53"/>
    </location>
</feature>
<dbReference type="EMBL" id="MLBY01000002">
    <property type="protein sequence ID" value="MEE7455560.1"/>
    <property type="molecule type" value="Genomic_DNA"/>
</dbReference>
<feature type="compositionally biased region" description="Basic and acidic residues" evidence="1">
    <location>
        <begin position="30"/>
        <end position="40"/>
    </location>
</feature>
<keyword evidence="4" id="KW-1185">Reference proteome</keyword>
<keyword evidence="2" id="KW-0812">Transmembrane</keyword>